<accession>A0A0A7UW38</accession>
<dbReference type="InterPro" id="IPR003795">
    <property type="entry name" value="DUF192"/>
</dbReference>
<dbReference type="Gene3D" id="2.60.120.1140">
    <property type="entry name" value="Protein of unknown function DUF192"/>
    <property type="match status" value="1"/>
</dbReference>
<dbReference type="PANTHER" id="PTHR37953">
    <property type="entry name" value="UPF0127 PROTEIN MJ1496"/>
    <property type="match status" value="1"/>
</dbReference>
<evidence type="ECO:0000313" key="2">
    <source>
        <dbReference type="EMBL" id="AJA90454.1"/>
    </source>
</evidence>
<feature type="signal peptide" evidence="1">
    <location>
        <begin position="1"/>
        <end position="24"/>
    </location>
</feature>
<dbReference type="HOGENOM" id="CLU_097039_0_1_12"/>
<dbReference type="PANTHER" id="PTHR37953:SF1">
    <property type="entry name" value="UPF0127 PROTEIN MJ1496"/>
    <property type="match status" value="1"/>
</dbReference>
<dbReference type="InterPro" id="IPR038695">
    <property type="entry name" value="Saro_0823-like_sf"/>
</dbReference>
<feature type="chain" id="PRO_5002033179" description="DUF192 domain-containing protein" evidence="1">
    <location>
        <begin position="25"/>
        <end position="149"/>
    </location>
</feature>
<evidence type="ECO:0000313" key="3">
    <source>
        <dbReference type="Proteomes" id="UP000030940"/>
    </source>
</evidence>
<protein>
    <recommendedName>
        <fullName evidence="4">DUF192 domain-containing protein</fullName>
    </recommendedName>
</protein>
<evidence type="ECO:0000256" key="1">
    <source>
        <dbReference type="SAM" id="SignalP"/>
    </source>
</evidence>
<dbReference type="AlphaFoldDB" id="A0A0A7UW38"/>
<dbReference type="KEGG" id="bchi:OY14_03320"/>
<sequence length="149" mass="17256">MKKILKLFLCLVAPISFLSFTDHFYDKEVVINKVKFFVKIASNEFDRAKGYMGTKKVEYGNGMLFVFKNEQNLSFWMENTPLALEIAYIDSKGVIKELYDLEPYSKANVNSIYKSKYALELPRGSFSKFKIKIGDKVHFCFDINSLSVE</sequence>
<name>A0A0A7UW38_9SPIR</name>
<proteinExistence type="predicted"/>
<evidence type="ECO:0008006" key="4">
    <source>
        <dbReference type="Google" id="ProtNLM"/>
    </source>
</evidence>
<reference evidence="2 3" key="1">
    <citation type="journal article" date="2015" name="Genome Announc.">
        <title>Genome Sequence of Borrelia chilensis VA1, a South American Member of the Lyme Borreliosis Group.</title>
        <authorList>
            <person name="Huang W."/>
            <person name="Ojaimi C."/>
            <person name="Fallon J.T."/>
            <person name="Travisany D."/>
            <person name="Maass A."/>
            <person name="Ivanova L."/>
            <person name="Tomova A."/>
            <person name="Gonzalez-Acuna D."/>
            <person name="Godfrey H.P."/>
            <person name="Cabello F.C."/>
        </authorList>
    </citation>
    <scope>NUCLEOTIDE SEQUENCE [LARGE SCALE GENOMIC DNA]</scope>
    <source>
        <strain evidence="2 3">VA1</strain>
    </source>
</reference>
<gene>
    <name evidence="2" type="ORF">OY14_03320</name>
</gene>
<organism evidence="2 3">
    <name type="scientific">Borreliella chilensis</name>
    <dbReference type="NCBI Taxonomy" id="1245910"/>
    <lineage>
        <taxon>Bacteria</taxon>
        <taxon>Pseudomonadati</taxon>
        <taxon>Spirochaetota</taxon>
        <taxon>Spirochaetia</taxon>
        <taxon>Spirochaetales</taxon>
        <taxon>Borreliaceae</taxon>
        <taxon>Borreliella</taxon>
    </lineage>
</organism>
<dbReference type="Proteomes" id="UP000030940">
    <property type="component" value="Chromosome"/>
</dbReference>
<dbReference type="EMBL" id="CP009910">
    <property type="protein sequence ID" value="AJA90454.1"/>
    <property type="molecule type" value="Genomic_DNA"/>
</dbReference>
<dbReference type="Pfam" id="PF02643">
    <property type="entry name" value="DUF192"/>
    <property type="match status" value="1"/>
</dbReference>
<dbReference type="STRING" id="1245910.OY14_03320"/>
<keyword evidence="1" id="KW-0732">Signal</keyword>
<keyword evidence="3" id="KW-1185">Reference proteome</keyword>